<dbReference type="InterPro" id="IPR017948">
    <property type="entry name" value="TGFb_CS"/>
</dbReference>
<feature type="signal peptide" evidence="10">
    <location>
        <begin position="1"/>
        <end position="27"/>
    </location>
</feature>
<feature type="compositionally biased region" description="Basic and acidic residues" evidence="9">
    <location>
        <begin position="193"/>
        <end position="207"/>
    </location>
</feature>
<reference evidence="12" key="1">
    <citation type="journal article" date="2023" name="Science">
        <title>Genome structures resolve the early diversification of teleost fishes.</title>
        <authorList>
            <person name="Parey E."/>
            <person name="Louis A."/>
            <person name="Montfort J."/>
            <person name="Bouchez O."/>
            <person name="Roques C."/>
            <person name="Iampietro C."/>
            <person name="Lluch J."/>
            <person name="Castinel A."/>
            <person name="Donnadieu C."/>
            <person name="Desvignes T."/>
            <person name="Floi Bucao C."/>
            <person name="Jouanno E."/>
            <person name="Wen M."/>
            <person name="Mejri S."/>
            <person name="Dirks R."/>
            <person name="Jansen H."/>
            <person name="Henkel C."/>
            <person name="Chen W.J."/>
            <person name="Zahm M."/>
            <person name="Cabau C."/>
            <person name="Klopp C."/>
            <person name="Thompson A.W."/>
            <person name="Robinson-Rechavi M."/>
            <person name="Braasch I."/>
            <person name="Lecointre G."/>
            <person name="Bobe J."/>
            <person name="Postlethwait J.H."/>
            <person name="Berthelot C."/>
            <person name="Roest Crollius H."/>
            <person name="Guiguen Y."/>
        </authorList>
    </citation>
    <scope>NUCLEOTIDE SEQUENCE</scope>
    <source>
        <strain evidence="12">Concon-B</strain>
    </source>
</reference>
<feature type="compositionally biased region" description="Basic and acidic residues" evidence="9">
    <location>
        <begin position="747"/>
        <end position="764"/>
    </location>
</feature>
<keyword evidence="7" id="KW-0325">Glycoprotein</keyword>
<dbReference type="PROSITE" id="PS00250">
    <property type="entry name" value="TGF_BETA_1"/>
    <property type="match status" value="1"/>
</dbReference>
<dbReference type="CDD" id="cd13767">
    <property type="entry name" value="TGF_beta_BMP9_like"/>
    <property type="match status" value="1"/>
</dbReference>
<evidence type="ECO:0000313" key="12">
    <source>
        <dbReference type="EMBL" id="KAJ8263459.1"/>
    </source>
</evidence>
<dbReference type="Pfam" id="PF00688">
    <property type="entry name" value="TGFb_propeptide"/>
    <property type="match status" value="1"/>
</dbReference>
<comment type="subcellular location">
    <subcellularLocation>
        <location evidence="1">Secreted</location>
    </subcellularLocation>
</comment>
<dbReference type="SUPFAM" id="SSF57501">
    <property type="entry name" value="Cystine-knot cytokines"/>
    <property type="match status" value="1"/>
</dbReference>
<evidence type="ECO:0000259" key="11">
    <source>
        <dbReference type="PROSITE" id="PS51362"/>
    </source>
</evidence>
<dbReference type="Gene3D" id="2.60.120.970">
    <property type="match status" value="1"/>
</dbReference>
<dbReference type="PANTHER" id="PTHR11848">
    <property type="entry name" value="TGF-BETA FAMILY"/>
    <property type="match status" value="1"/>
</dbReference>
<dbReference type="GO" id="GO:0008083">
    <property type="term" value="F:growth factor activity"/>
    <property type="evidence" value="ECO:0007669"/>
    <property type="project" value="UniProtKB-KW"/>
</dbReference>
<dbReference type="FunFam" id="2.10.90.10:FF:000001">
    <property type="entry name" value="Bone morphogenetic protein 4"/>
    <property type="match status" value="1"/>
</dbReference>
<keyword evidence="4 10" id="KW-0732">Signal</keyword>
<dbReference type="Proteomes" id="UP001152803">
    <property type="component" value="Unassembled WGS sequence"/>
</dbReference>
<comment type="similarity">
    <text evidence="2 8">Belongs to the TGF-beta family.</text>
</comment>
<dbReference type="GO" id="GO:0035239">
    <property type="term" value="P:tube morphogenesis"/>
    <property type="evidence" value="ECO:0007669"/>
    <property type="project" value="UniProtKB-ARBA"/>
</dbReference>
<feature type="region of interest" description="Disordered" evidence="9">
    <location>
        <begin position="183"/>
        <end position="215"/>
    </location>
</feature>
<dbReference type="GO" id="GO:0005125">
    <property type="term" value="F:cytokine activity"/>
    <property type="evidence" value="ECO:0007669"/>
    <property type="project" value="TreeGrafter"/>
</dbReference>
<dbReference type="OrthoDB" id="5987191at2759"/>
<keyword evidence="5 8" id="KW-0339">Growth factor</keyword>
<sequence length="775" mass="84572">MTMAVARVMTFIPLLPLLLLWPRSGQGSPILSPEEPRLEARHGGFLDPSLLEQDSELDMQSLLESLRGQFLRTFNLTGLGGPLQPNGGPRAEPPEYMMELYNRFANDHTAMPAANIIRSFKNEDGSPDSVGTGGVRKHPLLFNVSIPHHERVTSAELRLYTLVQRDRHIYAGVDRRVTVFEVQGEDANGGEEANGRTRGGEEGEDRGGGGGGEPRLLELASRRVYGTDDGWESFDLTAAVHRWRKSEYGTTHRLEVHIASLTGEGEEPQAGGGADGGALGGDMEIDVSPEAKHKPLMIVFSDDQSSDHRGDKRDINEMIGHETMGTSLQDNLDLGLNGLWGDHGDSRGRREDEEDDEEALMQMRSNLIYDTASRIRRNAKGNQCKKTSLYVEFKDIGWDSWILAPSGYEAFECSGVCSFPLTKHVTPTKHAIIQTLASMRSPQRVSQACCVPTKLDPISLLYMDETGVVTYKYKYEDMVVAECGSESSPPPLHSWGVISLPASLGSHMPCDRLPPSPSCRSDKEVLRLRNMHTVGPCGWSYASLTNLKIELVKLVMKLVELGASSRLSLAVAMETLPSTQQSGQFARQGQGRRYASLTNLKIELVKLVMKLVELGASSRLSLAVAMETLPSTQQSGQFARQGQGRRAPYRSVVSAAPAPNPLTPPPFPFPFPPPTSGPACTGLALGLSRAPSAADGVDTGMFGITLSRGHGSTAGMSLCGAGALYVYLSTRRGRLLHPKRQRLPCRPRPDRNKHSITREHRDGTEGPALQRSVTP</sequence>
<dbReference type="EMBL" id="JAFJMO010000011">
    <property type="protein sequence ID" value="KAJ8263459.1"/>
    <property type="molecule type" value="Genomic_DNA"/>
</dbReference>
<evidence type="ECO:0000256" key="8">
    <source>
        <dbReference type="RuleBase" id="RU000354"/>
    </source>
</evidence>
<dbReference type="SMART" id="SM00204">
    <property type="entry name" value="TGFB"/>
    <property type="match status" value="1"/>
</dbReference>
<dbReference type="PANTHER" id="PTHR11848:SF39">
    <property type="entry name" value="BONE MORPHOGENETIC PROTEIN 10"/>
    <property type="match status" value="1"/>
</dbReference>
<gene>
    <name evidence="12" type="ORF">COCON_G00159160</name>
</gene>
<dbReference type="InterPro" id="IPR029034">
    <property type="entry name" value="Cystine-knot_cytokine"/>
</dbReference>
<evidence type="ECO:0000256" key="6">
    <source>
        <dbReference type="ARBA" id="ARBA00023157"/>
    </source>
</evidence>
<feature type="domain" description="TGF-beta family profile" evidence="11">
    <location>
        <begin position="374"/>
        <end position="486"/>
    </location>
</feature>
<proteinExistence type="inferred from homology"/>
<protein>
    <recommendedName>
        <fullName evidence="11">TGF-beta family profile domain-containing protein</fullName>
    </recommendedName>
</protein>
<dbReference type="GO" id="GO:0030509">
    <property type="term" value="P:BMP signaling pathway"/>
    <property type="evidence" value="ECO:0007669"/>
    <property type="project" value="TreeGrafter"/>
</dbReference>
<feature type="region of interest" description="Disordered" evidence="9">
    <location>
        <begin position="738"/>
        <end position="775"/>
    </location>
</feature>
<dbReference type="InterPro" id="IPR001839">
    <property type="entry name" value="TGF-b_C"/>
</dbReference>
<evidence type="ECO:0000256" key="3">
    <source>
        <dbReference type="ARBA" id="ARBA00022525"/>
    </source>
</evidence>
<comment type="caution">
    <text evidence="12">The sequence shown here is derived from an EMBL/GenBank/DDBJ whole genome shotgun (WGS) entry which is preliminary data.</text>
</comment>
<name>A0A9Q1DAD5_CONCO</name>
<dbReference type="InterPro" id="IPR015615">
    <property type="entry name" value="TGF-beta-rel"/>
</dbReference>
<dbReference type="Gene3D" id="2.10.90.10">
    <property type="entry name" value="Cystine-knot cytokines"/>
    <property type="match status" value="1"/>
</dbReference>
<keyword evidence="3" id="KW-0964">Secreted</keyword>
<keyword evidence="13" id="KW-1185">Reference proteome</keyword>
<evidence type="ECO:0000256" key="7">
    <source>
        <dbReference type="ARBA" id="ARBA00023180"/>
    </source>
</evidence>
<dbReference type="AlphaFoldDB" id="A0A9Q1DAD5"/>
<dbReference type="PROSITE" id="PS51362">
    <property type="entry name" value="TGF_BETA_2"/>
    <property type="match status" value="1"/>
</dbReference>
<evidence type="ECO:0000256" key="10">
    <source>
        <dbReference type="SAM" id="SignalP"/>
    </source>
</evidence>
<keyword evidence="6" id="KW-1015">Disulfide bond</keyword>
<accession>A0A9Q1DAD5</accession>
<evidence type="ECO:0000256" key="9">
    <source>
        <dbReference type="SAM" id="MobiDB-lite"/>
    </source>
</evidence>
<evidence type="ECO:0000256" key="1">
    <source>
        <dbReference type="ARBA" id="ARBA00004613"/>
    </source>
</evidence>
<evidence type="ECO:0000313" key="13">
    <source>
        <dbReference type="Proteomes" id="UP001152803"/>
    </source>
</evidence>
<evidence type="ECO:0000256" key="5">
    <source>
        <dbReference type="ARBA" id="ARBA00023030"/>
    </source>
</evidence>
<dbReference type="GO" id="GO:0005615">
    <property type="term" value="C:extracellular space"/>
    <property type="evidence" value="ECO:0007669"/>
    <property type="project" value="TreeGrafter"/>
</dbReference>
<feature type="chain" id="PRO_5040429455" description="TGF-beta family profile domain-containing protein" evidence="10">
    <location>
        <begin position="28"/>
        <end position="775"/>
    </location>
</feature>
<dbReference type="InterPro" id="IPR001111">
    <property type="entry name" value="TGF-b_propeptide"/>
</dbReference>
<evidence type="ECO:0000256" key="4">
    <source>
        <dbReference type="ARBA" id="ARBA00022729"/>
    </source>
</evidence>
<dbReference type="Pfam" id="PF00019">
    <property type="entry name" value="TGF_beta"/>
    <property type="match status" value="1"/>
</dbReference>
<evidence type="ECO:0000256" key="2">
    <source>
        <dbReference type="ARBA" id="ARBA00006656"/>
    </source>
</evidence>
<organism evidence="12 13">
    <name type="scientific">Conger conger</name>
    <name type="common">Conger eel</name>
    <name type="synonym">Muraena conger</name>
    <dbReference type="NCBI Taxonomy" id="82655"/>
    <lineage>
        <taxon>Eukaryota</taxon>
        <taxon>Metazoa</taxon>
        <taxon>Chordata</taxon>
        <taxon>Craniata</taxon>
        <taxon>Vertebrata</taxon>
        <taxon>Euteleostomi</taxon>
        <taxon>Actinopterygii</taxon>
        <taxon>Neopterygii</taxon>
        <taxon>Teleostei</taxon>
        <taxon>Anguilliformes</taxon>
        <taxon>Congridae</taxon>
        <taxon>Conger</taxon>
    </lineage>
</organism>